<evidence type="ECO:0008006" key="4">
    <source>
        <dbReference type="Google" id="ProtNLM"/>
    </source>
</evidence>
<evidence type="ECO:0000313" key="2">
    <source>
        <dbReference type="EMBL" id="KAE8160577.1"/>
    </source>
</evidence>
<feature type="signal peptide" evidence="1">
    <location>
        <begin position="1"/>
        <end position="17"/>
    </location>
</feature>
<name>A0A5N6UPM2_ASPTM</name>
<gene>
    <name evidence="2" type="ORF">BDV40DRAFT_270175</name>
</gene>
<reference evidence="2 3" key="1">
    <citation type="submission" date="2019-04" db="EMBL/GenBank/DDBJ databases">
        <title>Friends and foes A comparative genomics study of 23 Aspergillus species from section Flavi.</title>
        <authorList>
            <consortium name="DOE Joint Genome Institute"/>
            <person name="Kjaerbolling I."/>
            <person name="Vesth T."/>
            <person name="Frisvad J.C."/>
            <person name="Nybo J.L."/>
            <person name="Theobald S."/>
            <person name="Kildgaard S."/>
            <person name="Isbrandt T."/>
            <person name="Kuo A."/>
            <person name="Sato A."/>
            <person name="Lyhne E.K."/>
            <person name="Kogle M.E."/>
            <person name="Wiebenga A."/>
            <person name="Kun R.S."/>
            <person name="Lubbers R.J."/>
            <person name="Makela M.R."/>
            <person name="Barry K."/>
            <person name="Chovatia M."/>
            <person name="Clum A."/>
            <person name="Daum C."/>
            <person name="Haridas S."/>
            <person name="He G."/>
            <person name="LaButti K."/>
            <person name="Lipzen A."/>
            <person name="Mondo S."/>
            <person name="Riley R."/>
            <person name="Salamov A."/>
            <person name="Simmons B.A."/>
            <person name="Magnuson J.K."/>
            <person name="Henrissat B."/>
            <person name="Mortensen U.H."/>
            <person name="Larsen T.O."/>
            <person name="Devries R.P."/>
            <person name="Grigoriev I.V."/>
            <person name="Machida M."/>
            <person name="Baker S.E."/>
            <person name="Andersen M.R."/>
        </authorList>
    </citation>
    <scope>NUCLEOTIDE SEQUENCE [LARGE SCALE GENOMIC DNA]</scope>
    <source>
        <strain evidence="2 3">CBS 117626</strain>
    </source>
</reference>
<dbReference type="EMBL" id="ML738655">
    <property type="protein sequence ID" value="KAE8160577.1"/>
    <property type="molecule type" value="Genomic_DNA"/>
</dbReference>
<dbReference type="Proteomes" id="UP000326950">
    <property type="component" value="Unassembled WGS sequence"/>
</dbReference>
<evidence type="ECO:0000256" key="1">
    <source>
        <dbReference type="SAM" id="SignalP"/>
    </source>
</evidence>
<feature type="chain" id="PRO_5025018976" description="Secreted protein" evidence="1">
    <location>
        <begin position="18"/>
        <end position="86"/>
    </location>
</feature>
<organism evidence="2 3">
    <name type="scientific">Aspergillus tamarii</name>
    <dbReference type="NCBI Taxonomy" id="41984"/>
    <lineage>
        <taxon>Eukaryota</taxon>
        <taxon>Fungi</taxon>
        <taxon>Dikarya</taxon>
        <taxon>Ascomycota</taxon>
        <taxon>Pezizomycotina</taxon>
        <taxon>Eurotiomycetes</taxon>
        <taxon>Eurotiomycetidae</taxon>
        <taxon>Eurotiales</taxon>
        <taxon>Aspergillaceae</taxon>
        <taxon>Aspergillus</taxon>
        <taxon>Aspergillus subgen. Circumdati</taxon>
    </lineage>
</organism>
<dbReference type="AlphaFoldDB" id="A0A5N6UPM2"/>
<protein>
    <recommendedName>
        <fullName evidence="4">Secreted protein</fullName>
    </recommendedName>
</protein>
<keyword evidence="3" id="KW-1185">Reference proteome</keyword>
<sequence>MFLFCMNPLSIVFPIIASSSFPLEPNLTSPIQLCFHLDPSRWVNLNQTRIDQADNIIKHSHSTSKADRYFYHTAARPILFPWDLTV</sequence>
<proteinExistence type="predicted"/>
<accession>A0A5N6UPM2</accession>
<evidence type="ECO:0000313" key="3">
    <source>
        <dbReference type="Proteomes" id="UP000326950"/>
    </source>
</evidence>
<keyword evidence="1" id="KW-0732">Signal</keyword>